<dbReference type="PANTHER" id="PTHR36464">
    <property type="entry name" value="PROTEIN BEAN1"/>
    <property type="match status" value="1"/>
</dbReference>
<dbReference type="Proteomes" id="UP000001646">
    <property type="component" value="Unplaced"/>
</dbReference>
<reference evidence="2" key="2">
    <citation type="submission" date="2025-08" db="UniProtKB">
        <authorList>
            <consortium name="Ensembl"/>
        </authorList>
    </citation>
    <scope>IDENTIFICATION</scope>
</reference>
<evidence type="ECO:0000313" key="2">
    <source>
        <dbReference type="Ensembl" id="ENSACAP00000032980.1"/>
    </source>
</evidence>
<feature type="transmembrane region" description="Helical" evidence="1">
    <location>
        <begin position="54"/>
        <end position="77"/>
    </location>
</feature>
<evidence type="ECO:0008006" key="4">
    <source>
        <dbReference type="Google" id="ProtNLM"/>
    </source>
</evidence>
<dbReference type="GeneTree" id="ENSGT00940000165226"/>
<keyword evidence="1" id="KW-0472">Membrane</keyword>
<sequence>MNWLRCRYKKDCGKDNVSITVACSEIHLNKTSPINVFTHYTAAIGCVSMPDSSVLVAGVVIGLVLFLSCVAIIVGSLRKKRCFRHLQLQRDVSYTPDCFSYGGGSIGELRPSCIEEFSPAFYFSSYMETLSQVNITHPDSPPRYDECVGPEATQIYIPTDDPPPYSLIDPCQQNGMTPSIAWRGGGGGGEMGPGTATEWDAGHLLSLQDLPQPIPSISLLSSSFPMEAAPPYETVVHEQTTTLPLAQLDLLKNSTDYYQTSSNRIS</sequence>
<name>A0A803TCP0_ANOCA</name>
<proteinExistence type="predicted"/>
<accession>A0A803TCP0</accession>
<dbReference type="AlphaFoldDB" id="A0A803TCP0"/>
<reference evidence="2" key="1">
    <citation type="submission" date="2009-12" db="EMBL/GenBank/DDBJ databases">
        <title>The Genome Sequence of Anolis carolinensis (Green Anole Lizard).</title>
        <authorList>
            <consortium name="The Genome Sequencing Platform"/>
            <person name="Di Palma F."/>
            <person name="Alfoldi J."/>
            <person name="Heiman D."/>
            <person name="Young S."/>
            <person name="Grabherr M."/>
            <person name="Johnson J."/>
            <person name="Lander E.S."/>
            <person name="Lindblad-Toh K."/>
        </authorList>
    </citation>
    <scope>NUCLEOTIDE SEQUENCE [LARGE SCALE GENOMIC DNA]</scope>
    <source>
        <strain evidence="2">JBL SC #1</strain>
    </source>
</reference>
<keyword evidence="3" id="KW-1185">Reference proteome</keyword>
<dbReference type="InParanoid" id="A0A803TCP0"/>
<dbReference type="InterPro" id="IPR039352">
    <property type="entry name" value="BEAN1"/>
</dbReference>
<keyword evidence="1" id="KW-1133">Transmembrane helix</keyword>
<keyword evidence="1" id="KW-0812">Transmembrane</keyword>
<organism evidence="2 3">
    <name type="scientific">Anolis carolinensis</name>
    <name type="common">Green anole</name>
    <name type="synonym">American chameleon</name>
    <dbReference type="NCBI Taxonomy" id="28377"/>
    <lineage>
        <taxon>Eukaryota</taxon>
        <taxon>Metazoa</taxon>
        <taxon>Chordata</taxon>
        <taxon>Craniata</taxon>
        <taxon>Vertebrata</taxon>
        <taxon>Euteleostomi</taxon>
        <taxon>Lepidosauria</taxon>
        <taxon>Squamata</taxon>
        <taxon>Bifurcata</taxon>
        <taxon>Unidentata</taxon>
        <taxon>Episquamata</taxon>
        <taxon>Toxicofera</taxon>
        <taxon>Iguania</taxon>
        <taxon>Dactyloidae</taxon>
        <taxon>Anolis</taxon>
    </lineage>
</organism>
<evidence type="ECO:0000256" key="1">
    <source>
        <dbReference type="SAM" id="Phobius"/>
    </source>
</evidence>
<gene>
    <name evidence="2" type="primary">bean1</name>
</gene>
<dbReference type="Ensembl" id="ENSACAT00000053720.1">
    <property type="protein sequence ID" value="ENSACAP00000032980.1"/>
    <property type="gene ID" value="ENSACAG00000042826.1"/>
</dbReference>
<dbReference type="PANTHER" id="PTHR36464:SF1">
    <property type="entry name" value="PROTEIN BEAN1"/>
    <property type="match status" value="1"/>
</dbReference>
<evidence type="ECO:0000313" key="3">
    <source>
        <dbReference type="Proteomes" id="UP000001646"/>
    </source>
</evidence>
<reference evidence="2" key="3">
    <citation type="submission" date="2025-09" db="UniProtKB">
        <authorList>
            <consortium name="Ensembl"/>
        </authorList>
    </citation>
    <scope>IDENTIFICATION</scope>
</reference>
<protein>
    <recommendedName>
        <fullName evidence="4">Brain expressed associated with NEDD4 1</fullName>
    </recommendedName>
</protein>